<dbReference type="InterPro" id="IPR036286">
    <property type="entry name" value="LexA/Signal_pep-like_sf"/>
</dbReference>
<dbReference type="PANTHER" id="PTHR43390">
    <property type="entry name" value="SIGNAL PEPTIDASE I"/>
    <property type="match status" value="1"/>
</dbReference>
<dbReference type="SUPFAM" id="SSF51306">
    <property type="entry name" value="LexA/Signal peptidase"/>
    <property type="match status" value="1"/>
</dbReference>
<keyword evidence="6" id="KW-0645">Protease</keyword>
<comment type="subcellular location">
    <subcellularLocation>
        <location evidence="2">Cell membrane</location>
        <topology evidence="2">Single-pass type II membrane protein</topology>
    </subcellularLocation>
    <subcellularLocation>
        <location evidence="6">Membrane</location>
        <topology evidence="6">Single-pass type II membrane protein</topology>
    </subcellularLocation>
</comment>
<evidence type="ECO:0000313" key="9">
    <source>
        <dbReference type="EMBL" id="GAA1113483.1"/>
    </source>
</evidence>
<dbReference type="EMBL" id="BAAALD010000088">
    <property type="protein sequence ID" value="GAA1113483.1"/>
    <property type="molecule type" value="Genomic_DNA"/>
</dbReference>
<keyword evidence="5 6" id="KW-0378">Hydrolase</keyword>
<name>A0ABP4EQZ3_9ACTN</name>
<dbReference type="Gene3D" id="2.10.109.10">
    <property type="entry name" value="Umud Fragment, subunit A"/>
    <property type="match status" value="1"/>
</dbReference>
<dbReference type="PANTHER" id="PTHR43390:SF1">
    <property type="entry name" value="CHLOROPLAST PROCESSING PEPTIDASE"/>
    <property type="match status" value="1"/>
</dbReference>
<dbReference type="InterPro" id="IPR000223">
    <property type="entry name" value="Pept_S26A_signal_pept_1"/>
</dbReference>
<dbReference type="PRINTS" id="PR00727">
    <property type="entry name" value="LEADERPTASE"/>
</dbReference>
<comment type="catalytic activity">
    <reaction evidence="1 6">
        <text>Cleavage of hydrophobic, N-terminal signal or leader sequences from secreted and periplasmic proteins.</text>
        <dbReference type="EC" id="3.4.21.89"/>
    </reaction>
</comment>
<proteinExistence type="inferred from homology"/>
<dbReference type="EC" id="3.4.21.89" evidence="4 6"/>
<comment type="similarity">
    <text evidence="3 6">Belongs to the peptidase S26 family.</text>
</comment>
<evidence type="ECO:0000313" key="10">
    <source>
        <dbReference type="Proteomes" id="UP001499987"/>
    </source>
</evidence>
<evidence type="ECO:0000256" key="1">
    <source>
        <dbReference type="ARBA" id="ARBA00000677"/>
    </source>
</evidence>
<gene>
    <name evidence="9" type="ORF">GCM10009663_62910</name>
</gene>
<sequence length="316" mass="32837">MLFSSTGDLDPPAGQSPSRPAGPRRGPAVARRVALQMTSYVGTPGAEPSTGPEPSRRPDGPTGTTPATDAGATPATDAGTTPGSGSSIDGGSDTGSGGGRSPRRRWPWWVELPVMAAIGLVVALVIKTCLFQVFTIPSGSMENTLRVHDRVAVNKLAVLTGWEPKPGEPVVFRDPGNWLPNQPDTSGTLPGAFDAVLSFVGLLPPKDDNYLVKRVIATGGQTVQCAGTVLRVDGHPVAEPYLHAGDDSCSGLDFGPVTVPQGYVWVEGDHRSNSADSRYHRDGPGDGAVPVANVVGPAAAVVWPLGHVDWFGWSGR</sequence>
<organism evidence="9 10">
    <name type="scientific">Kitasatospora arboriphila</name>
    <dbReference type="NCBI Taxonomy" id="258052"/>
    <lineage>
        <taxon>Bacteria</taxon>
        <taxon>Bacillati</taxon>
        <taxon>Actinomycetota</taxon>
        <taxon>Actinomycetes</taxon>
        <taxon>Kitasatosporales</taxon>
        <taxon>Streptomycetaceae</taxon>
        <taxon>Kitasatospora</taxon>
    </lineage>
</organism>
<protein>
    <recommendedName>
        <fullName evidence="4 6">Signal peptidase I</fullName>
        <ecNumber evidence="4 6">3.4.21.89</ecNumber>
    </recommendedName>
</protein>
<dbReference type="InterPro" id="IPR019533">
    <property type="entry name" value="Peptidase_S26"/>
</dbReference>
<evidence type="ECO:0000259" key="8">
    <source>
        <dbReference type="Pfam" id="PF10502"/>
    </source>
</evidence>
<feature type="region of interest" description="Disordered" evidence="7">
    <location>
        <begin position="1"/>
        <end position="102"/>
    </location>
</feature>
<dbReference type="InterPro" id="IPR019758">
    <property type="entry name" value="Pept_S26A_signal_pept_1_CS"/>
</dbReference>
<dbReference type="Proteomes" id="UP001499987">
    <property type="component" value="Unassembled WGS sequence"/>
</dbReference>
<dbReference type="NCBIfam" id="TIGR02227">
    <property type="entry name" value="sigpep_I_bact"/>
    <property type="match status" value="1"/>
</dbReference>
<evidence type="ECO:0000256" key="2">
    <source>
        <dbReference type="ARBA" id="ARBA00004401"/>
    </source>
</evidence>
<evidence type="ECO:0000256" key="6">
    <source>
        <dbReference type="RuleBase" id="RU362042"/>
    </source>
</evidence>
<dbReference type="CDD" id="cd06530">
    <property type="entry name" value="S26_SPase_I"/>
    <property type="match status" value="1"/>
</dbReference>
<evidence type="ECO:0000256" key="4">
    <source>
        <dbReference type="ARBA" id="ARBA00013208"/>
    </source>
</evidence>
<evidence type="ECO:0000256" key="3">
    <source>
        <dbReference type="ARBA" id="ARBA00009370"/>
    </source>
</evidence>
<evidence type="ECO:0000256" key="5">
    <source>
        <dbReference type="ARBA" id="ARBA00022801"/>
    </source>
</evidence>
<comment type="caution">
    <text evidence="9">The sequence shown here is derived from an EMBL/GenBank/DDBJ whole genome shotgun (WGS) entry which is preliminary data.</text>
</comment>
<feature type="domain" description="Peptidase S26" evidence="8">
    <location>
        <begin position="114"/>
        <end position="303"/>
    </location>
</feature>
<reference evidence="10" key="1">
    <citation type="journal article" date="2019" name="Int. J. Syst. Evol. Microbiol.">
        <title>The Global Catalogue of Microorganisms (GCM) 10K type strain sequencing project: providing services to taxonomists for standard genome sequencing and annotation.</title>
        <authorList>
            <consortium name="The Broad Institute Genomics Platform"/>
            <consortium name="The Broad Institute Genome Sequencing Center for Infectious Disease"/>
            <person name="Wu L."/>
            <person name="Ma J."/>
        </authorList>
    </citation>
    <scope>NUCLEOTIDE SEQUENCE [LARGE SCALE GENOMIC DNA]</scope>
    <source>
        <strain evidence="10">JCM 13002</strain>
    </source>
</reference>
<accession>A0ABP4EQZ3</accession>
<dbReference type="Pfam" id="PF10502">
    <property type="entry name" value="Peptidase_S26"/>
    <property type="match status" value="1"/>
</dbReference>
<feature type="compositionally biased region" description="Low complexity" evidence="7">
    <location>
        <begin position="16"/>
        <end position="34"/>
    </location>
</feature>
<dbReference type="PROSITE" id="PS00761">
    <property type="entry name" value="SPASE_I_3"/>
    <property type="match status" value="1"/>
</dbReference>
<keyword evidence="10" id="KW-1185">Reference proteome</keyword>
<feature type="compositionally biased region" description="Low complexity" evidence="7">
    <location>
        <begin position="60"/>
        <end position="91"/>
    </location>
</feature>
<evidence type="ECO:0000256" key="7">
    <source>
        <dbReference type="SAM" id="MobiDB-lite"/>
    </source>
</evidence>